<dbReference type="Proteomes" id="UP000277204">
    <property type="component" value="Unassembled WGS sequence"/>
</dbReference>
<dbReference type="AlphaFoldDB" id="A0A3P8AA36"/>
<dbReference type="EMBL" id="UZAI01013242">
    <property type="protein sequence ID" value="VDP10967.1"/>
    <property type="molecule type" value="Genomic_DNA"/>
</dbReference>
<reference evidence="1 2" key="1">
    <citation type="submission" date="2018-11" db="EMBL/GenBank/DDBJ databases">
        <authorList>
            <consortium name="Pathogen Informatics"/>
        </authorList>
    </citation>
    <scope>NUCLEOTIDE SEQUENCE [LARGE SCALE GENOMIC DNA]</scope>
    <source>
        <strain evidence="1 2">Zambia</strain>
    </source>
</reference>
<protein>
    <submittedName>
        <fullName evidence="1">Uncharacterized protein</fullName>
    </submittedName>
</protein>
<sequence length="62" mass="6979">MNGLKLRQQRQARSKLFNHNVSSSVNAVDDNGCSKNYDTNNLNSCKYIDSFVKKGLFVLPSI</sequence>
<organism evidence="1 2">
    <name type="scientific">Schistosoma margrebowiei</name>
    <dbReference type="NCBI Taxonomy" id="48269"/>
    <lineage>
        <taxon>Eukaryota</taxon>
        <taxon>Metazoa</taxon>
        <taxon>Spiralia</taxon>
        <taxon>Lophotrochozoa</taxon>
        <taxon>Platyhelminthes</taxon>
        <taxon>Trematoda</taxon>
        <taxon>Digenea</taxon>
        <taxon>Strigeidida</taxon>
        <taxon>Schistosomatoidea</taxon>
        <taxon>Schistosomatidae</taxon>
        <taxon>Schistosoma</taxon>
    </lineage>
</organism>
<proteinExistence type="predicted"/>
<name>A0A3P8AA36_9TREM</name>
<evidence type="ECO:0000313" key="1">
    <source>
        <dbReference type="EMBL" id="VDP10967.1"/>
    </source>
</evidence>
<gene>
    <name evidence="1" type="ORF">SMRZ_LOCUS14170</name>
</gene>
<evidence type="ECO:0000313" key="2">
    <source>
        <dbReference type="Proteomes" id="UP000277204"/>
    </source>
</evidence>
<accession>A0A3P8AA36</accession>
<keyword evidence="2" id="KW-1185">Reference proteome</keyword>